<protein>
    <submittedName>
        <fullName evidence="4">Glycosyltransferase family 2 protein</fullName>
    </submittedName>
</protein>
<evidence type="ECO:0000313" key="4">
    <source>
        <dbReference type="EMBL" id="MDJ1651015.1"/>
    </source>
</evidence>
<dbReference type="InterPro" id="IPR001173">
    <property type="entry name" value="Glyco_trans_2-like"/>
</dbReference>
<dbReference type="PANTHER" id="PTHR48090:SF7">
    <property type="entry name" value="RFBJ PROTEIN"/>
    <property type="match status" value="1"/>
</dbReference>
<dbReference type="EMBL" id="JASJEU010000019">
    <property type="protein sequence ID" value="MDJ1651015.1"/>
    <property type="molecule type" value="Genomic_DNA"/>
</dbReference>
<reference evidence="4 5" key="1">
    <citation type="submission" date="2023-05" db="EMBL/GenBank/DDBJ databases">
        <title>Gordonibacter KGMB12511T sp. nov., isolated from faeces of healthy Korean.</title>
        <authorList>
            <person name="Kim H.S."/>
            <person name="Kim J.-S."/>
            <person name="Suh M.K."/>
            <person name="Eom M.K."/>
            <person name="Do H.E."/>
            <person name="Lee J.-S."/>
        </authorList>
    </citation>
    <scope>NUCLEOTIDE SEQUENCE [LARGE SCALE GENOMIC DNA]</scope>
    <source>
        <strain evidence="4 5">KGMB12511</strain>
    </source>
</reference>
<dbReference type="InterPro" id="IPR050256">
    <property type="entry name" value="Glycosyltransferase_2"/>
</dbReference>
<comment type="caution">
    <text evidence="4">The sequence shown here is derived from an EMBL/GenBank/DDBJ whole genome shotgun (WGS) entry which is preliminary data.</text>
</comment>
<sequence length="326" mass="36215">MQQVTEASRTRANKGTVAVLIPCYNEAITIGKVVDDFKKALPEAVIYVYDNNSTDNTGAIAAEHGAVVRVERRQGKGNVVRQMMRDIDADYYIMVDGDDTYPAESAPALLAPLMADEADMTVGDRLSNGTYGEENDRAFHGFGNNLVRRLIKWIYGFEFSDVMTGYRAYNAVFAKTMPVLSPGFEIETELSIHAVDKRWRIVEVPIDYRDRPEGSESKLNTFSDGMKVLMMILSLFKDYRPLALFSWVALLFCVLGLIAGIPVIAEFAATGLVPKLPSALLAVALVFVGILAYSCGLILDTVVKGSRKQYELDVLRAYEALRRENR</sequence>
<proteinExistence type="inferred from homology"/>
<keyword evidence="5" id="KW-1185">Reference proteome</keyword>
<dbReference type="PANTHER" id="PTHR48090">
    <property type="entry name" value="UNDECAPRENYL-PHOSPHATE 4-DEOXY-4-FORMAMIDO-L-ARABINOSE TRANSFERASE-RELATED"/>
    <property type="match status" value="1"/>
</dbReference>
<keyword evidence="2" id="KW-0472">Membrane</keyword>
<feature type="transmembrane region" description="Helical" evidence="2">
    <location>
        <begin position="276"/>
        <end position="299"/>
    </location>
</feature>
<dbReference type="Gene3D" id="3.90.550.10">
    <property type="entry name" value="Spore Coat Polysaccharide Biosynthesis Protein SpsA, Chain A"/>
    <property type="match status" value="1"/>
</dbReference>
<dbReference type="RefSeq" id="WP_283832357.1">
    <property type="nucleotide sequence ID" value="NZ_JASJEU010000019.1"/>
</dbReference>
<evidence type="ECO:0000313" key="5">
    <source>
        <dbReference type="Proteomes" id="UP001232750"/>
    </source>
</evidence>
<dbReference type="SUPFAM" id="SSF53448">
    <property type="entry name" value="Nucleotide-diphospho-sugar transferases"/>
    <property type="match status" value="1"/>
</dbReference>
<dbReference type="Proteomes" id="UP001232750">
    <property type="component" value="Unassembled WGS sequence"/>
</dbReference>
<dbReference type="CDD" id="cd04179">
    <property type="entry name" value="DPM_DPG-synthase_like"/>
    <property type="match status" value="1"/>
</dbReference>
<organism evidence="4 5">
    <name type="scientific">Gordonibacter faecis</name>
    <dbReference type="NCBI Taxonomy" id="3047475"/>
    <lineage>
        <taxon>Bacteria</taxon>
        <taxon>Bacillati</taxon>
        <taxon>Actinomycetota</taxon>
        <taxon>Coriobacteriia</taxon>
        <taxon>Eggerthellales</taxon>
        <taxon>Eggerthellaceae</taxon>
        <taxon>Gordonibacter</taxon>
    </lineage>
</organism>
<evidence type="ECO:0000256" key="1">
    <source>
        <dbReference type="ARBA" id="ARBA00006739"/>
    </source>
</evidence>
<feature type="transmembrane region" description="Helical" evidence="2">
    <location>
        <begin position="242"/>
        <end position="264"/>
    </location>
</feature>
<evidence type="ECO:0000256" key="2">
    <source>
        <dbReference type="SAM" id="Phobius"/>
    </source>
</evidence>
<dbReference type="InterPro" id="IPR029044">
    <property type="entry name" value="Nucleotide-diphossugar_trans"/>
</dbReference>
<evidence type="ECO:0000259" key="3">
    <source>
        <dbReference type="Pfam" id="PF00535"/>
    </source>
</evidence>
<keyword evidence="2" id="KW-0812">Transmembrane</keyword>
<accession>A0ABT7DNA3</accession>
<dbReference type="Pfam" id="PF00535">
    <property type="entry name" value="Glycos_transf_2"/>
    <property type="match status" value="1"/>
</dbReference>
<comment type="similarity">
    <text evidence="1">Belongs to the glycosyltransferase 2 family.</text>
</comment>
<keyword evidence="2" id="KW-1133">Transmembrane helix</keyword>
<gene>
    <name evidence="4" type="ORF">QNJ86_09405</name>
</gene>
<feature type="domain" description="Glycosyltransferase 2-like" evidence="3">
    <location>
        <begin position="19"/>
        <end position="140"/>
    </location>
</feature>
<name>A0ABT7DNA3_9ACTN</name>